<proteinExistence type="predicted"/>
<organism evidence="2 3">
    <name type="scientific">Geosmithia morbida</name>
    <dbReference type="NCBI Taxonomy" id="1094350"/>
    <lineage>
        <taxon>Eukaryota</taxon>
        <taxon>Fungi</taxon>
        <taxon>Dikarya</taxon>
        <taxon>Ascomycota</taxon>
        <taxon>Pezizomycotina</taxon>
        <taxon>Sordariomycetes</taxon>
        <taxon>Hypocreomycetidae</taxon>
        <taxon>Hypocreales</taxon>
        <taxon>Bionectriaceae</taxon>
        <taxon>Geosmithia</taxon>
    </lineage>
</organism>
<sequence length="389" mass="41678">MHMRSLTVMVLAAQVRNSAAQEAGFRQVPVGEAVGQNLVVTPALITSSTNIPFFAAGVCATHISCENLGIATVTTVTESVPGLIPIATPLTITPTCVKPGYTHTVIIVPTGTHVTRETHTITMLPGETYFPDASNTEINGPVIEVVYPGGPDPTKTHTKTSTLTSGHSPSEITVINEPPLVGVDPTVTIIPTVTSGIEVTVCPPEKIVTVTSQPIPGPTVTTTAAGGTVVEKPASKFPCSKDDDKPCRGAQVQGWTVFKTLFDAKHKYDGNTYPGPWTRTLDLDEDTILTVTDSWYQAEHWTVSLDGQVIGETHEDGFQNEKLSCTTDGDSCIAKGFSHGSFMLPKGKHTLSIEWTDGPLKFNNGYSWWTHGYGVYRLDKPCRCGNSEL</sequence>
<dbReference type="AlphaFoldDB" id="A0A9P5D3H0"/>
<accession>A0A9P5D3H0</accession>
<evidence type="ECO:0000313" key="3">
    <source>
        <dbReference type="Proteomes" id="UP000749293"/>
    </source>
</evidence>
<dbReference type="RefSeq" id="XP_035323589.1">
    <property type="nucleotide sequence ID" value="XM_035465752.1"/>
</dbReference>
<name>A0A9P5D3H0_9HYPO</name>
<dbReference type="GeneID" id="55970004"/>
<evidence type="ECO:0000256" key="1">
    <source>
        <dbReference type="SAM" id="SignalP"/>
    </source>
</evidence>
<dbReference type="OrthoDB" id="4662630at2759"/>
<comment type="caution">
    <text evidence="2">The sequence shown here is derived from an EMBL/GenBank/DDBJ whole genome shotgun (WGS) entry which is preliminary data.</text>
</comment>
<feature type="signal peptide" evidence="1">
    <location>
        <begin position="1"/>
        <end position="20"/>
    </location>
</feature>
<keyword evidence="3" id="KW-1185">Reference proteome</keyword>
<reference evidence="2" key="1">
    <citation type="submission" date="2020-03" db="EMBL/GenBank/DDBJ databases">
        <title>Site-based positive gene gene selection in Geosmithia morbida across the United States reveals a broad range of putative effectors and factors for local host and environmental adapation.</title>
        <authorList>
            <person name="Onufrak A."/>
            <person name="Murdoch R.W."/>
            <person name="Gazis R."/>
            <person name="Huff M."/>
            <person name="Staton M."/>
            <person name="Klingeman W."/>
            <person name="Hadziabdic D."/>
        </authorList>
    </citation>
    <scope>NUCLEOTIDE SEQUENCE</scope>
    <source>
        <strain evidence="2">1262</strain>
    </source>
</reference>
<keyword evidence="1" id="KW-0732">Signal</keyword>
<dbReference type="EMBL" id="JAANYQ010000003">
    <property type="protein sequence ID" value="KAF4124937.1"/>
    <property type="molecule type" value="Genomic_DNA"/>
</dbReference>
<feature type="chain" id="PRO_5040437862" evidence="1">
    <location>
        <begin position="21"/>
        <end position="389"/>
    </location>
</feature>
<dbReference type="Proteomes" id="UP000749293">
    <property type="component" value="Unassembled WGS sequence"/>
</dbReference>
<gene>
    <name evidence="2" type="ORF">GMORB2_3776</name>
</gene>
<protein>
    <submittedName>
        <fullName evidence="2">Uncharacterized protein</fullName>
    </submittedName>
</protein>
<evidence type="ECO:0000313" key="2">
    <source>
        <dbReference type="EMBL" id="KAF4124937.1"/>
    </source>
</evidence>